<sequence length="99" mass="10285">MDDMSNPTAVGATANAAPVQADGEKKNAAEPARKKDKGGPELLRKERQGKDGVKKRHGKDGENEPIGVAGQRQKGPAGNSSPDGARVNPMKIACAHEGM</sequence>
<reference evidence="2" key="1">
    <citation type="submission" date="2023-03" db="EMBL/GenBank/DDBJ databases">
        <authorList>
            <person name="Steffen K."/>
            <person name="Cardenas P."/>
        </authorList>
    </citation>
    <scope>NUCLEOTIDE SEQUENCE</scope>
</reference>
<name>A0AA35W4G1_GEOBA</name>
<comment type="caution">
    <text evidence="2">The sequence shown here is derived from an EMBL/GenBank/DDBJ whole genome shotgun (WGS) entry which is preliminary data.</text>
</comment>
<dbReference type="Proteomes" id="UP001174909">
    <property type="component" value="Unassembled WGS sequence"/>
</dbReference>
<feature type="non-terminal residue" evidence="2">
    <location>
        <position position="99"/>
    </location>
</feature>
<dbReference type="AlphaFoldDB" id="A0AA35W4G1"/>
<dbReference type="EMBL" id="CASHTH010000319">
    <property type="protein sequence ID" value="CAI7997637.1"/>
    <property type="molecule type" value="Genomic_DNA"/>
</dbReference>
<evidence type="ECO:0000313" key="2">
    <source>
        <dbReference type="EMBL" id="CAI7997637.1"/>
    </source>
</evidence>
<accession>A0AA35W4G1</accession>
<proteinExistence type="predicted"/>
<evidence type="ECO:0000313" key="3">
    <source>
        <dbReference type="Proteomes" id="UP001174909"/>
    </source>
</evidence>
<keyword evidence="3" id="KW-1185">Reference proteome</keyword>
<feature type="compositionally biased region" description="Basic and acidic residues" evidence="1">
    <location>
        <begin position="22"/>
        <end position="52"/>
    </location>
</feature>
<organism evidence="2 3">
    <name type="scientific">Geodia barretti</name>
    <name type="common">Barrett's horny sponge</name>
    <dbReference type="NCBI Taxonomy" id="519541"/>
    <lineage>
        <taxon>Eukaryota</taxon>
        <taxon>Metazoa</taxon>
        <taxon>Porifera</taxon>
        <taxon>Demospongiae</taxon>
        <taxon>Heteroscleromorpha</taxon>
        <taxon>Tetractinellida</taxon>
        <taxon>Astrophorina</taxon>
        <taxon>Geodiidae</taxon>
        <taxon>Geodia</taxon>
    </lineage>
</organism>
<gene>
    <name evidence="2" type="ORF">GBAR_LOCUS2197</name>
</gene>
<feature type="region of interest" description="Disordered" evidence="1">
    <location>
        <begin position="1"/>
        <end position="89"/>
    </location>
</feature>
<protein>
    <submittedName>
        <fullName evidence="2">Uncharacterized protein</fullName>
    </submittedName>
</protein>
<evidence type="ECO:0000256" key="1">
    <source>
        <dbReference type="SAM" id="MobiDB-lite"/>
    </source>
</evidence>